<dbReference type="RefSeq" id="WP_065526277.1">
    <property type="nucleotide sequence ID" value="NZ_CP016543.2"/>
</dbReference>
<feature type="transmembrane region" description="Helical" evidence="1">
    <location>
        <begin position="66"/>
        <end position="87"/>
    </location>
</feature>
<gene>
    <name evidence="2" type="ORF">BCM40_07590</name>
</gene>
<name>A0A1C7EHH3_9BACL</name>
<proteinExistence type="predicted"/>
<feature type="transmembrane region" description="Helical" evidence="1">
    <location>
        <begin position="40"/>
        <end position="59"/>
    </location>
</feature>
<evidence type="ECO:0000256" key="1">
    <source>
        <dbReference type="SAM" id="Phobius"/>
    </source>
</evidence>
<keyword evidence="1" id="KW-0812">Transmembrane</keyword>
<dbReference type="EMBL" id="CP016543">
    <property type="protein sequence ID" value="ANU23238.1"/>
    <property type="molecule type" value="Genomic_DNA"/>
</dbReference>
<reference evidence="2" key="1">
    <citation type="submission" date="2016-10" db="EMBL/GenBank/DDBJ databases">
        <authorList>
            <person name="See-Too W.S."/>
        </authorList>
    </citation>
    <scope>NUCLEOTIDE SEQUENCE</scope>
    <source>
        <strain evidence="2">DSM 22276</strain>
    </source>
</reference>
<protein>
    <submittedName>
        <fullName evidence="2">Uncharacterized protein</fullName>
    </submittedName>
</protein>
<sequence length="88" mass="9444">MNEKCFSCISASICLLTLLPLALAAIQWFQGPLEFLLSVHLYLPSLLSVLGVGAALIGIKGDLKLNLVLFNVLSLSLYAILTVNLTVL</sequence>
<keyword evidence="1" id="KW-1133">Transmembrane helix</keyword>
<dbReference type="KEGG" id="pdg:BCM40_07590"/>
<evidence type="ECO:0000313" key="3">
    <source>
        <dbReference type="Proteomes" id="UP000092495"/>
    </source>
</evidence>
<accession>A0A1C7EHH3</accession>
<keyword evidence="1" id="KW-0472">Membrane</keyword>
<organism evidence="2 3">
    <name type="scientific">Planococcus donghaensis</name>
    <dbReference type="NCBI Taxonomy" id="414778"/>
    <lineage>
        <taxon>Bacteria</taxon>
        <taxon>Bacillati</taxon>
        <taxon>Bacillota</taxon>
        <taxon>Bacilli</taxon>
        <taxon>Bacillales</taxon>
        <taxon>Caryophanaceae</taxon>
        <taxon>Planococcus</taxon>
    </lineage>
</organism>
<dbReference type="Proteomes" id="UP000092495">
    <property type="component" value="Chromosome"/>
</dbReference>
<dbReference type="AlphaFoldDB" id="A0A1C7EHH3"/>
<evidence type="ECO:0000313" key="2">
    <source>
        <dbReference type="EMBL" id="ANU23238.1"/>
    </source>
</evidence>
<keyword evidence="3" id="KW-1185">Reference proteome</keyword>